<evidence type="ECO:0000256" key="2">
    <source>
        <dbReference type="ARBA" id="ARBA00022729"/>
    </source>
</evidence>
<feature type="domain" description="Heparin-sulfate lyase N-terminal" evidence="6">
    <location>
        <begin position="57"/>
        <end position="374"/>
    </location>
</feature>
<dbReference type="GO" id="GO:0042597">
    <property type="term" value="C:periplasmic space"/>
    <property type="evidence" value="ECO:0007669"/>
    <property type="project" value="UniProtKB-SubCell"/>
</dbReference>
<dbReference type="EMBL" id="CP041345">
    <property type="protein sequence ID" value="QKG79462.1"/>
    <property type="molecule type" value="Genomic_DNA"/>
</dbReference>
<dbReference type="AlphaFoldDB" id="A0A7D4C8A5"/>
<evidence type="ECO:0000256" key="3">
    <source>
        <dbReference type="ARBA" id="ARBA00022764"/>
    </source>
</evidence>
<evidence type="ECO:0000259" key="6">
    <source>
        <dbReference type="Pfam" id="PF16889"/>
    </source>
</evidence>
<sequence>MISFQEINIRKQNLDWRSILFCLSLLIALLFSSFARSQDISKLSKHVPSNNELIGLLNLELYPELKPIANEFAKGNEDKALKDLADYFKERFSERYFFSWKNFDQRFKEYNSLYSGREKFHAKKAAQHMDLYPAYTQWKIGFENLKGETVKSYPYRHLTRQHSAPSIALMYHYSGDVKFLNYIPEQARSLNVAFNRNEYETIKDGNGAFEAYRAGNRMFNWLMAHQILLASESYTTEQQIEMIRTFVHTANQLYIHNKKYREGNHQTRGMSALAMLSILLPEFKGAEQWQKRAFDFLEEHLEKEVYLDGFQFERTVHYHVDDIDNYFYPWQLAKLNGVQLNPIWDQRVPAMFDVLLKIALPNKKCPVLQDDTDKPLAEFNQIDDVMALGVALFGEPQYKYFASSKISSNYYWFLRSDQIDRLTKTGKKKPQVESCSLPNVGYYVMRNGWSKKSSYAIISAGLTPEKPDHQHGDMLGIQVYANENVLLPNYQVRYYQNDLPQFKNSWTKNVALADSIPQGNNWKGNKGSSGFGKYLTLPKPKVIAWKSNNEFDLFIGSHNGYVENGIETYRTVFFFKKGGFWFVDDYFVAIEGTHSTQQVWQGHYDMVNNSRHIQSIFPNGSGLEIIQLGSDSLNIVKGSARSKGRLIFSKNFIGQTNWNTLLLPFNSFDNQLSVKSYDSFKYNGWSILQGEKQPKKIKTDARVTISKSNRYLLINATFAQLDDLKIDLNTAANIWVSNTDNSVQLTNCSVKTIKVNGIQAEPGETLTFKK</sequence>
<dbReference type="Pfam" id="PF16889">
    <property type="entry name" value="Hepar_II_III_N"/>
    <property type="match status" value="1"/>
</dbReference>
<dbReference type="InterPro" id="IPR008929">
    <property type="entry name" value="Chondroitin_lyas"/>
</dbReference>
<evidence type="ECO:0000313" key="8">
    <source>
        <dbReference type="Proteomes" id="UP000500961"/>
    </source>
</evidence>
<evidence type="ECO:0000256" key="4">
    <source>
        <dbReference type="ARBA" id="ARBA00023239"/>
    </source>
</evidence>
<accession>A0A7D4C8A5</accession>
<dbReference type="GO" id="GO:0016829">
    <property type="term" value="F:lyase activity"/>
    <property type="evidence" value="ECO:0007669"/>
    <property type="project" value="UniProtKB-KW"/>
</dbReference>
<evidence type="ECO:0000259" key="5">
    <source>
        <dbReference type="Pfam" id="PF07940"/>
    </source>
</evidence>
<dbReference type="PANTHER" id="PTHR39210:SF1">
    <property type="entry name" value="HEPARIN-SULFATE LYASE"/>
    <property type="match status" value="1"/>
</dbReference>
<protein>
    <submittedName>
        <fullName evidence="7">Heparinase</fullName>
    </submittedName>
</protein>
<dbReference type="Gene3D" id="1.50.10.100">
    <property type="entry name" value="Chondroitin AC/alginate lyase"/>
    <property type="match status" value="1"/>
</dbReference>
<dbReference type="InterPro" id="IPR012480">
    <property type="entry name" value="Hepar_II_III_C"/>
</dbReference>
<evidence type="ECO:0000313" key="7">
    <source>
        <dbReference type="EMBL" id="QKG79462.1"/>
    </source>
</evidence>
<proteinExistence type="predicted"/>
<keyword evidence="3" id="KW-0574">Periplasm</keyword>
<dbReference type="Proteomes" id="UP000500961">
    <property type="component" value="Chromosome"/>
</dbReference>
<comment type="subcellular location">
    <subcellularLocation>
        <location evidence="1">Periplasm</location>
    </subcellularLocation>
</comment>
<keyword evidence="8" id="KW-1185">Reference proteome</keyword>
<name>A0A7D4C8A5_9BACT</name>
<dbReference type="InterPro" id="IPR031680">
    <property type="entry name" value="Hepar_II_III_N"/>
</dbReference>
<dbReference type="PANTHER" id="PTHR39210">
    <property type="entry name" value="HEPARIN-SULFATE LYASE"/>
    <property type="match status" value="1"/>
</dbReference>
<dbReference type="RefSeq" id="WP_173073219.1">
    <property type="nucleotide sequence ID" value="NZ_CP041345.1"/>
</dbReference>
<feature type="domain" description="Heparinase II/III-like C-terminal" evidence="5">
    <location>
        <begin position="434"/>
        <end position="589"/>
    </location>
</feature>
<gene>
    <name evidence="7" type="ORF">FHG85_03995</name>
</gene>
<keyword evidence="4" id="KW-0456">Lyase</keyword>
<dbReference type="Pfam" id="PF07940">
    <property type="entry name" value="Hepar_II_III_C"/>
    <property type="match status" value="1"/>
</dbReference>
<organism evidence="7 8">
    <name type="scientific">Tenuifilum thalassicum</name>
    <dbReference type="NCBI Taxonomy" id="2590900"/>
    <lineage>
        <taxon>Bacteria</taxon>
        <taxon>Pseudomonadati</taxon>
        <taxon>Bacteroidota</taxon>
        <taxon>Bacteroidia</taxon>
        <taxon>Bacteroidales</taxon>
        <taxon>Tenuifilaceae</taxon>
        <taxon>Tenuifilum</taxon>
    </lineage>
</organism>
<dbReference type="KEGG" id="ttz:FHG85_03995"/>
<keyword evidence="2" id="KW-0732">Signal</keyword>
<dbReference type="Gene3D" id="2.70.98.70">
    <property type="match status" value="1"/>
</dbReference>
<evidence type="ECO:0000256" key="1">
    <source>
        <dbReference type="ARBA" id="ARBA00004418"/>
    </source>
</evidence>
<reference evidence="7 8" key="1">
    <citation type="submission" date="2019-07" db="EMBL/GenBank/DDBJ databases">
        <title>Thalassofilum flectens gen. nov., sp. nov., a novel moderate thermophilic anaerobe from a shallow sea hot spring in Kunashir Island (Russia), representing a new family in the order Bacteroidales, and proposal of Thalassofilacea fam. nov.</title>
        <authorList>
            <person name="Kochetkova T.V."/>
            <person name="Podosokorskaya O.A."/>
            <person name="Novikov A."/>
            <person name="Elcheninov A.G."/>
            <person name="Toshchakov S.V."/>
            <person name="Kublanov I.V."/>
        </authorList>
    </citation>
    <scope>NUCLEOTIDE SEQUENCE [LARGE SCALE GENOMIC DNA]</scope>
    <source>
        <strain evidence="7 8">38-H</strain>
    </source>
</reference>
<dbReference type="SUPFAM" id="SSF48230">
    <property type="entry name" value="Chondroitin AC/alginate lyase"/>
    <property type="match status" value="1"/>
</dbReference>